<dbReference type="AlphaFoldDB" id="A0A9D3YPJ6"/>
<keyword evidence="2" id="KW-1185">Reference proteome</keyword>
<dbReference type="Proteomes" id="UP000828390">
    <property type="component" value="Unassembled WGS sequence"/>
</dbReference>
<proteinExistence type="predicted"/>
<sequence>MLNPEVVNNYFDELKQIVNDMQIGSPEVRNCDETGLNFEDSLVRVVAERGSAVVSKTSQSPAT</sequence>
<reference evidence="1" key="2">
    <citation type="submission" date="2020-11" db="EMBL/GenBank/DDBJ databases">
        <authorList>
            <person name="McCartney M.A."/>
            <person name="Auch B."/>
            <person name="Kono T."/>
            <person name="Mallez S."/>
            <person name="Becker A."/>
            <person name="Gohl D.M."/>
            <person name="Silverstein K.A.T."/>
            <person name="Koren S."/>
            <person name="Bechman K.B."/>
            <person name="Herman A."/>
            <person name="Abrahante J.E."/>
            <person name="Garbe J."/>
        </authorList>
    </citation>
    <scope>NUCLEOTIDE SEQUENCE</scope>
    <source>
        <strain evidence="1">Duluth1</strain>
        <tissue evidence="1">Whole animal</tissue>
    </source>
</reference>
<evidence type="ECO:0000313" key="2">
    <source>
        <dbReference type="Proteomes" id="UP000828390"/>
    </source>
</evidence>
<evidence type="ECO:0000313" key="1">
    <source>
        <dbReference type="EMBL" id="KAH3704669.1"/>
    </source>
</evidence>
<comment type="caution">
    <text evidence="1">The sequence shown here is derived from an EMBL/GenBank/DDBJ whole genome shotgun (WGS) entry which is preliminary data.</text>
</comment>
<protein>
    <submittedName>
        <fullName evidence="1">Uncharacterized protein</fullName>
    </submittedName>
</protein>
<organism evidence="1 2">
    <name type="scientific">Dreissena polymorpha</name>
    <name type="common">Zebra mussel</name>
    <name type="synonym">Mytilus polymorpha</name>
    <dbReference type="NCBI Taxonomy" id="45954"/>
    <lineage>
        <taxon>Eukaryota</taxon>
        <taxon>Metazoa</taxon>
        <taxon>Spiralia</taxon>
        <taxon>Lophotrochozoa</taxon>
        <taxon>Mollusca</taxon>
        <taxon>Bivalvia</taxon>
        <taxon>Autobranchia</taxon>
        <taxon>Heteroconchia</taxon>
        <taxon>Euheterodonta</taxon>
        <taxon>Imparidentia</taxon>
        <taxon>Neoheterodontei</taxon>
        <taxon>Myida</taxon>
        <taxon>Dreissenoidea</taxon>
        <taxon>Dreissenidae</taxon>
        <taxon>Dreissena</taxon>
    </lineage>
</organism>
<name>A0A9D3YPJ6_DREPO</name>
<dbReference type="EMBL" id="JAIWYP010000015">
    <property type="protein sequence ID" value="KAH3704669.1"/>
    <property type="molecule type" value="Genomic_DNA"/>
</dbReference>
<accession>A0A9D3YPJ6</accession>
<gene>
    <name evidence="1" type="ORF">DPMN_079728</name>
</gene>
<reference evidence="1" key="1">
    <citation type="journal article" date="2019" name="bioRxiv">
        <title>The Genome of the Zebra Mussel, Dreissena polymorpha: A Resource for Invasive Species Research.</title>
        <authorList>
            <person name="McCartney M.A."/>
            <person name="Auch B."/>
            <person name="Kono T."/>
            <person name="Mallez S."/>
            <person name="Zhang Y."/>
            <person name="Obille A."/>
            <person name="Becker A."/>
            <person name="Abrahante J.E."/>
            <person name="Garbe J."/>
            <person name="Badalamenti J.P."/>
            <person name="Herman A."/>
            <person name="Mangelson H."/>
            <person name="Liachko I."/>
            <person name="Sullivan S."/>
            <person name="Sone E.D."/>
            <person name="Koren S."/>
            <person name="Silverstein K.A.T."/>
            <person name="Beckman K.B."/>
            <person name="Gohl D.M."/>
        </authorList>
    </citation>
    <scope>NUCLEOTIDE SEQUENCE</scope>
    <source>
        <strain evidence="1">Duluth1</strain>
        <tissue evidence="1">Whole animal</tissue>
    </source>
</reference>